<reference evidence="1" key="1">
    <citation type="submission" date="2020-08" db="EMBL/GenBank/DDBJ databases">
        <title>Taxonomic study for Lactobacillus species isolated from hardwood bark.</title>
        <authorList>
            <person name="Tohno M."/>
            <person name="Tanizawa Y."/>
        </authorList>
    </citation>
    <scope>NUCLEOTIDE SEQUENCE</scope>
    <source>
        <strain evidence="1">B40</strain>
    </source>
</reference>
<evidence type="ECO:0000313" key="2">
    <source>
        <dbReference type="Proteomes" id="UP000677218"/>
    </source>
</evidence>
<dbReference type="Gene3D" id="3.40.50.11940">
    <property type="match status" value="1"/>
</dbReference>
<dbReference type="InterPro" id="IPR010146">
    <property type="entry name" value="CRISPR-assoc_prot_Csn2-typ"/>
</dbReference>
<accession>A0A916VJE3</accession>
<name>A0A916VJE3_9LACO</name>
<organism evidence="1 2">
    <name type="scientific">Lactobacillus corticis</name>
    <dbReference type="NCBI Taxonomy" id="2201249"/>
    <lineage>
        <taxon>Bacteria</taxon>
        <taxon>Bacillati</taxon>
        <taxon>Bacillota</taxon>
        <taxon>Bacilli</taxon>
        <taxon>Lactobacillales</taxon>
        <taxon>Lactobacillaceae</taxon>
        <taxon>Lactobacillus</taxon>
    </lineage>
</organism>
<protein>
    <submittedName>
        <fullName evidence="1">CRISPR-associated protein Csn2</fullName>
    </submittedName>
</protein>
<dbReference type="RefSeq" id="WP_212781458.1">
    <property type="nucleotide sequence ID" value="NZ_BMAY01000020.1"/>
</dbReference>
<dbReference type="Pfam" id="PF09711">
    <property type="entry name" value="Cas_Csn2"/>
    <property type="match status" value="1"/>
</dbReference>
<dbReference type="AlphaFoldDB" id="A0A916VJE3"/>
<dbReference type="CDD" id="cd12218">
    <property type="entry name" value="Csn2"/>
    <property type="match status" value="1"/>
</dbReference>
<proteinExistence type="predicted"/>
<gene>
    <name evidence="1" type="ORF">LCB40_16590</name>
</gene>
<dbReference type="Proteomes" id="UP000677218">
    <property type="component" value="Unassembled WGS sequence"/>
</dbReference>
<evidence type="ECO:0000313" key="1">
    <source>
        <dbReference type="EMBL" id="GFZ27779.1"/>
    </source>
</evidence>
<sequence>MKISYLAHKTMDIDPKKLNIICTSSPIVFYEFISSFQGNSDSIEYISDDFKRLEANKIIDWLEDPILNSHINEKYMTKIYTKMVSDLTDAQRTKIFHKWDELKTLVQEELFMSDLPLEVAPDLDLKKLFKFSDLKLVNSAPCKPYGIIENVIKIHQCLNLETILVFCNLSHYLDNTQILELKKLVEETGQGIITLEYNDKSWNCNKDMTNFYYIDKDLVDFY</sequence>
<dbReference type="InterPro" id="IPR038600">
    <property type="entry name" value="Csn2_sf"/>
</dbReference>
<dbReference type="NCBIfam" id="TIGR01866">
    <property type="entry name" value="cas_Csn2"/>
    <property type="match status" value="1"/>
</dbReference>
<comment type="caution">
    <text evidence="1">The sequence shown here is derived from an EMBL/GenBank/DDBJ whole genome shotgun (WGS) entry which is preliminary data.</text>
</comment>
<keyword evidence="2" id="KW-1185">Reference proteome</keyword>
<dbReference type="EMBL" id="BMAY01000020">
    <property type="protein sequence ID" value="GFZ27779.1"/>
    <property type="molecule type" value="Genomic_DNA"/>
</dbReference>